<accession>A0A8J5R4C5</accession>
<evidence type="ECO:0008006" key="8">
    <source>
        <dbReference type="Google" id="ProtNLM"/>
    </source>
</evidence>
<evidence type="ECO:0000259" key="5">
    <source>
        <dbReference type="Pfam" id="PF21539"/>
    </source>
</evidence>
<dbReference type="EMBL" id="JAAALK010000289">
    <property type="protein sequence ID" value="KAG8051005.1"/>
    <property type="molecule type" value="Genomic_DNA"/>
</dbReference>
<sequence>MAELYRGQRVCREKILVVAANHEERILNESSSMDDYLRKISIHMANLEASGLQQQMKMRQQMRPRSLVQTVQGGNSFVPAMPQEASKIAVSTRLPSQLQGIINVKQKQSCFMPMVDQIVDYQPGEIGPLAPVTVWRNQPGQRVVQSVGTQSQAQSLDKQPHFAGFNTTNVALLQGQSTAEPNAQQNHLLLNMQRHQMYGSQQKNVAGMQIGHPRGQNNQQIKMFSPDQPIVPPQQRAVDQRSTSSCLSTETSTMTGYVGGVDWREQMLQKIRSLKDAYFSELMELDRSIFLRRLTQEQFQSLPKDQADRYRLTVKLKASTKSVLKFLQLEKSSIHEDTKEKFCSYQRSLYNILKCHRRRKATITEMNANGQPQNFHKPPINRLINGTSVLLPATSEMHSLSNCSMEWKRAFDDLMTWGYDGTPLSGTGSNSATPSSNPKRQKTQDVDSAVLDEIEAINSKLIDSLPKEIEAINGKLIDTEISIDTIDRDGGAVIIFSYTLVSLAPDMKRLVTASGTYSVKSVRLFVPNDYPRSSPVLLHDDEDGSLSEISGKVDASFKGALRELPLPMSIEHMAREWDVSVRRAMIELAHRHGGGTLSSRSGHWESYTGD</sequence>
<dbReference type="InterPro" id="IPR048386">
    <property type="entry name" value="Med15_C"/>
</dbReference>
<feature type="domain" description="ARC105/Med15 mediator subunit C-terminal" evidence="5">
    <location>
        <begin position="518"/>
        <end position="582"/>
    </location>
</feature>
<gene>
    <name evidence="6" type="ORF">GUJ93_ZPchr0009g1906</name>
</gene>
<feature type="domain" description="Mediator complex subunit 15 KIX" evidence="4">
    <location>
        <begin position="13"/>
        <end position="56"/>
    </location>
</feature>
<dbReference type="PANTHER" id="PTHR33137:SF10">
    <property type="entry name" value="EXPRESSED PROTEIN"/>
    <property type="match status" value="1"/>
</dbReference>
<dbReference type="OrthoDB" id="1643751at2759"/>
<dbReference type="GO" id="GO:0031490">
    <property type="term" value="F:chromatin DNA binding"/>
    <property type="evidence" value="ECO:0007669"/>
    <property type="project" value="InterPro"/>
</dbReference>
<dbReference type="InterPro" id="IPR044661">
    <property type="entry name" value="MED15a/b/c-like"/>
</dbReference>
<dbReference type="InterPro" id="IPR036546">
    <property type="entry name" value="MED15_KIX"/>
</dbReference>
<evidence type="ECO:0000259" key="4">
    <source>
        <dbReference type="Pfam" id="PF16987"/>
    </source>
</evidence>
<comment type="subcellular location">
    <subcellularLocation>
        <location evidence="1">Nucleus</location>
    </subcellularLocation>
</comment>
<keyword evidence="7" id="KW-1185">Reference proteome</keyword>
<dbReference type="Proteomes" id="UP000729402">
    <property type="component" value="Unassembled WGS sequence"/>
</dbReference>
<name>A0A8J5R4C5_ZIZPA</name>
<dbReference type="Pfam" id="PF21539">
    <property type="entry name" value="Med15_C"/>
    <property type="match status" value="1"/>
</dbReference>
<reference evidence="6" key="1">
    <citation type="journal article" date="2021" name="bioRxiv">
        <title>Whole Genome Assembly and Annotation of Northern Wild Rice, Zizania palustris L., Supports a Whole Genome Duplication in the Zizania Genus.</title>
        <authorList>
            <person name="Haas M."/>
            <person name="Kono T."/>
            <person name="Macchietto M."/>
            <person name="Millas R."/>
            <person name="McGilp L."/>
            <person name="Shao M."/>
            <person name="Duquette J."/>
            <person name="Hirsch C.N."/>
            <person name="Kimball J."/>
        </authorList>
    </citation>
    <scope>NUCLEOTIDE SEQUENCE</scope>
    <source>
        <tissue evidence="6">Fresh leaf tissue</tissue>
    </source>
</reference>
<reference evidence="6" key="2">
    <citation type="submission" date="2021-02" db="EMBL/GenBank/DDBJ databases">
        <authorList>
            <person name="Kimball J.A."/>
            <person name="Haas M.W."/>
            <person name="Macchietto M."/>
            <person name="Kono T."/>
            <person name="Duquette J."/>
            <person name="Shao M."/>
        </authorList>
    </citation>
    <scope>NUCLEOTIDE SEQUENCE</scope>
    <source>
        <tissue evidence="6">Fresh leaf tissue</tissue>
    </source>
</reference>
<evidence type="ECO:0000256" key="3">
    <source>
        <dbReference type="SAM" id="MobiDB-lite"/>
    </source>
</evidence>
<feature type="compositionally biased region" description="Polar residues" evidence="3">
    <location>
        <begin position="425"/>
        <end position="438"/>
    </location>
</feature>
<dbReference type="GO" id="GO:0003713">
    <property type="term" value="F:transcription coactivator activity"/>
    <property type="evidence" value="ECO:0007669"/>
    <property type="project" value="InterPro"/>
</dbReference>
<proteinExistence type="predicted"/>
<dbReference type="AlphaFoldDB" id="A0A8J5R4C5"/>
<evidence type="ECO:0000256" key="2">
    <source>
        <dbReference type="ARBA" id="ARBA00023242"/>
    </source>
</evidence>
<comment type="caution">
    <text evidence="6">The sequence shown here is derived from an EMBL/GenBank/DDBJ whole genome shotgun (WGS) entry which is preliminary data.</text>
</comment>
<dbReference type="GO" id="GO:0005634">
    <property type="term" value="C:nucleus"/>
    <property type="evidence" value="ECO:0007669"/>
    <property type="project" value="UniProtKB-SubCell"/>
</dbReference>
<dbReference type="PANTHER" id="PTHR33137">
    <property type="entry name" value="MEDIATOR OF RNA POLYMERASE II TRANSCRIPTION SUBUNIT 15A-RELATED"/>
    <property type="match status" value="1"/>
</dbReference>
<protein>
    <recommendedName>
        <fullName evidence="8">Mediator complex subunit 15 KIX domain-containing protein</fullName>
    </recommendedName>
</protein>
<evidence type="ECO:0000313" key="6">
    <source>
        <dbReference type="EMBL" id="KAG8051005.1"/>
    </source>
</evidence>
<dbReference type="Pfam" id="PF16987">
    <property type="entry name" value="KIX_2"/>
    <property type="match status" value="1"/>
</dbReference>
<keyword evidence="2" id="KW-0539">Nucleus</keyword>
<feature type="region of interest" description="Disordered" evidence="3">
    <location>
        <begin position="425"/>
        <end position="446"/>
    </location>
</feature>
<organism evidence="6 7">
    <name type="scientific">Zizania palustris</name>
    <name type="common">Northern wild rice</name>
    <dbReference type="NCBI Taxonomy" id="103762"/>
    <lineage>
        <taxon>Eukaryota</taxon>
        <taxon>Viridiplantae</taxon>
        <taxon>Streptophyta</taxon>
        <taxon>Embryophyta</taxon>
        <taxon>Tracheophyta</taxon>
        <taxon>Spermatophyta</taxon>
        <taxon>Magnoliopsida</taxon>
        <taxon>Liliopsida</taxon>
        <taxon>Poales</taxon>
        <taxon>Poaceae</taxon>
        <taxon>BOP clade</taxon>
        <taxon>Oryzoideae</taxon>
        <taxon>Oryzeae</taxon>
        <taxon>Zizaniinae</taxon>
        <taxon>Zizania</taxon>
    </lineage>
</organism>
<evidence type="ECO:0000313" key="7">
    <source>
        <dbReference type="Proteomes" id="UP000729402"/>
    </source>
</evidence>
<evidence type="ECO:0000256" key="1">
    <source>
        <dbReference type="ARBA" id="ARBA00004123"/>
    </source>
</evidence>